<evidence type="ECO:0000256" key="17">
    <source>
        <dbReference type="ARBA" id="ARBA00062378"/>
    </source>
</evidence>
<keyword evidence="13" id="KW-1064">Adaptive immunity</keyword>
<dbReference type="FunFam" id="1.10.510.10:FF:000255">
    <property type="entry name" value="Calcium/calmodulin-dependent protein kinase type IV"/>
    <property type="match status" value="1"/>
</dbReference>
<evidence type="ECO:0000256" key="13">
    <source>
        <dbReference type="ARBA" id="ARBA00023130"/>
    </source>
</evidence>
<keyword evidence="9" id="KW-0106">Calcium</keyword>
<dbReference type="Gene3D" id="1.10.510.10">
    <property type="entry name" value="Transferase(Phosphotransferase) domain 1"/>
    <property type="match status" value="1"/>
</dbReference>
<dbReference type="RefSeq" id="XP_038072890.1">
    <property type="nucleotide sequence ID" value="XM_038216962.1"/>
</dbReference>
<feature type="region of interest" description="Disordered" evidence="22">
    <location>
        <begin position="344"/>
        <end position="377"/>
    </location>
</feature>
<dbReference type="GO" id="GO:0005654">
    <property type="term" value="C:nucleoplasm"/>
    <property type="evidence" value="ECO:0007669"/>
    <property type="project" value="UniProtKB-ARBA"/>
</dbReference>
<dbReference type="OrthoDB" id="40902at2759"/>
<dbReference type="InterPro" id="IPR000719">
    <property type="entry name" value="Prot_kinase_dom"/>
</dbReference>
<feature type="compositionally biased region" description="Low complexity" evidence="22">
    <location>
        <begin position="358"/>
        <end position="368"/>
    </location>
</feature>
<dbReference type="Proteomes" id="UP000887568">
    <property type="component" value="Unplaced"/>
</dbReference>
<dbReference type="FunFam" id="3.30.200.20:FF:000279">
    <property type="entry name" value="Calcium/calmodulin-dependent protein kinase type IV"/>
    <property type="match status" value="1"/>
</dbReference>
<name>A0A914BAM9_PATMI</name>
<evidence type="ECO:0000256" key="19">
    <source>
        <dbReference type="ARBA" id="ARBA00083884"/>
    </source>
</evidence>
<dbReference type="InterPro" id="IPR008271">
    <property type="entry name" value="Ser/Thr_kinase_AS"/>
</dbReference>
<evidence type="ECO:0000256" key="20">
    <source>
        <dbReference type="PROSITE-ProRule" id="PRU10141"/>
    </source>
</evidence>
<dbReference type="GeneID" id="119741223"/>
<keyword evidence="16" id="KW-0539">Nucleus</keyword>
<evidence type="ECO:0000256" key="15">
    <source>
        <dbReference type="ARBA" id="ARBA00023198"/>
    </source>
</evidence>
<evidence type="ECO:0000256" key="11">
    <source>
        <dbReference type="ARBA" id="ARBA00022859"/>
    </source>
</evidence>
<evidence type="ECO:0000256" key="6">
    <source>
        <dbReference type="ARBA" id="ARBA00022679"/>
    </source>
</evidence>
<sequence>MPANSTRATPDGGSRLAHSTMASSRPVDNTAWIQDSKKVETFEEAYKIGKELGRGATSVVLRCTQVGTDKAHAVKVIKKTVDQKVVKTETDILLKLQHPNIIRLKEIFETDEKLFLVLELVTGGELFDRIVTQGYYSEKDAASVVRQLCSAVQYLHEHGIVHRDLKPENLLYADSTENAALKLADFGLAKMLYKDVQMQTVCGTPGYCAPEVLFGKPYTPKVDMWSVGVITYILLCGFEPFYDEKGDRYVYKKILRAEYEFMSPWWDNVSDSAKFFIQSLLVLDPNKRLTAAQALDHPWVKGTASKAPLRNLTENIQQFNAKRKLKAVTNAVIMMNRLHTGEWKTPVRPRAAPPSPPTVETEPTVEAPPIQPATQAE</sequence>
<evidence type="ECO:0000256" key="8">
    <source>
        <dbReference type="ARBA" id="ARBA00022777"/>
    </source>
</evidence>
<dbReference type="AlphaFoldDB" id="A0A914BAM9"/>
<evidence type="ECO:0000256" key="7">
    <source>
        <dbReference type="ARBA" id="ARBA00022741"/>
    </source>
</evidence>
<keyword evidence="6" id="KW-0808">Transferase</keyword>
<dbReference type="GO" id="GO:0002250">
    <property type="term" value="P:adaptive immune response"/>
    <property type="evidence" value="ECO:0007669"/>
    <property type="project" value="UniProtKB-KW"/>
</dbReference>
<evidence type="ECO:0000256" key="9">
    <source>
        <dbReference type="ARBA" id="ARBA00022837"/>
    </source>
</evidence>
<evidence type="ECO:0000256" key="16">
    <source>
        <dbReference type="ARBA" id="ARBA00023242"/>
    </source>
</evidence>
<accession>A0A914BAM9</accession>
<evidence type="ECO:0000256" key="3">
    <source>
        <dbReference type="ARBA" id="ARBA00022490"/>
    </source>
</evidence>
<proteinExistence type="inferred from homology"/>
<dbReference type="SUPFAM" id="SSF56112">
    <property type="entry name" value="Protein kinase-like (PK-like)"/>
    <property type="match status" value="1"/>
</dbReference>
<dbReference type="SMART" id="SM00220">
    <property type="entry name" value="S_TKc"/>
    <property type="match status" value="1"/>
</dbReference>
<comment type="subcellular location">
    <subcellularLocation>
        <location evidence="2">Cytoplasm</location>
    </subcellularLocation>
    <subcellularLocation>
        <location evidence="1">Nucleus</location>
    </subcellularLocation>
</comment>
<feature type="region of interest" description="Disordered" evidence="22">
    <location>
        <begin position="1"/>
        <end position="27"/>
    </location>
</feature>
<protein>
    <recommendedName>
        <fullName evidence="18">Calcium/calmodulin-dependent protein kinase type IV</fullName>
    </recommendedName>
    <alternativeName>
        <fullName evidence="19">CaM kinase-GR</fullName>
    </alternativeName>
</protein>
<evidence type="ECO:0000256" key="21">
    <source>
        <dbReference type="RuleBase" id="RU000304"/>
    </source>
</evidence>
<dbReference type="PANTHER" id="PTHR24347">
    <property type="entry name" value="SERINE/THREONINE-PROTEIN KINASE"/>
    <property type="match status" value="1"/>
</dbReference>
<evidence type="ECO:0000256" key="5">
    <source>
        <dbReference type="ARBA" id="ARBA00022553"/>
    </source>
</evidence>
<keyword evidence="12" id="KW-0112">Calmodulin-binding</keyword>
<comment type="similarity">
    <text evidence="21">Belongs to the protein kinase superfamily.</text>
</comment>
<keyword evidence="10 20" id="KW-0067">ATP-binding</keyword>
<dbReference type="GO" id="GO:0005737">
    <property type="term" value="C:cytoplasm"/>
    <property type="evidence" value="ECO:0007669"/>
    <property type="project" value="UniProtKB-SubCell"/>
</dbReference>
<dbReference type="GO" id="GO:0005524">
    <property type="term" value="F:ATP binding"/>
    <property type="evidence" value="ECO:0007669"/>
    <property type="project" value="UniProtKB-UniRule"/>
</dbReference>
<dbReference type="PROSITE" id="PS50011">
    <property type="entry name" value="PROTEIN_KINASE_DOM"/>
    <property type="match status" value="1"/>
</dbReference>
<dbReference type="Pfam" id="PF00069">
    <property type="entry name" value="Pkinase"/>
    <property type="match status" value="1"/>
</dbReference>
<evidence type="ECO:0000259" key="23">
    <source>
        <dbReference type="PROSITE" id="PS50011"/>
    </source>
</evidence>
<keyword evidence="3" id="KW-0963">Cytoplasm</keyword>
<reference evidence="24" key="1">
    <citation type="submission" date="2022-11" db="UniProtKB">
        <authorList>
            <consortium name="EnsemblMetazoa"/>
        </authorList>
    </citation>
    <scope>IDENTIFICATION</scope>
</reference>
<evidence type="ECO:0000313" key="25">
    <source>
        <dbReference type="Proteomes" id="UP000887568"/>
    </source>
</evidence>
<feature type="binding site" evidence="20">
    <location>
        <position position="79"/>
    </location>
    <ligand>
        <name>ATP</name>
        <dbReference type="ChEBI" id="CHEBI:30616"/>
    </ligand>
</feature>
<dbReference type="InterPro" id="IPR011009">
    <property type="entry name" value="Kinase-like_dom_sf"/>
</dbReference>
<dbReference type="GO" id="GO:0005516">
    <property type="term" value="F:calmodulin binding"/>
    <property type="evidence" value="ECO:0007669"/>
    <property type="project" value="UniProtKB-KW"/>
</dbReference>
<evidence type="ECO:0000256" key="22">
    <source>
        <dbReference type="SAM" id="MobiDB-lite"/>
    </source>
</evidence>
<keyword evidence="4 21" id="KW-0723">Serine/threonine-protein kinase</keyword>
<evidence type="ECO:0000256" key="12">
    <source>
        <dbReference type="ARBA" id="ARBA00022860"/>
    </source>
</evidence>
<dbReference type="EnsemblMetazoa" id="XM_038216962.1">
    <property type="protein sequence ID" value="XP_038072890.1"/>
    <property type="gene ID" value="LOC119741223"/>
</dbReference>
<dbReference type="GO" id="GO:0004683">
    <property type="term" value="F:calcium/calmodulin-dependent protein kinase activity"/>
    <property type="evidence" value="ECO:0007669"/>
    <property type="project" value="UniProtKB-ARBA"/>
</dbReference>
<evidence type="ECO:0000256" key="14">
    <source>
        <dbReference type="ARBA" id="ARBA00023180"/>
    </source>
</evidence>
<evidence type="ECO:0000256" key="1">
    <source>
        <dbReference type="ARBA" id="ARBA00004123"/>
    </source>
</evidence>
<dbReference type="InterPro" id="IPR017441">
    <property type="entry name" value="Protein_kinase_ATP_BS"/>
</dbReference>
<dbReference type="PROSITE" id="PS00107">
    <property type="entry name" value="PROTEIN_KINASE_ATP"/>
    <property type="match status" value="1"/>
</dbReference>
<dbReference type="OMA" id="VVPDYWI"/>
<evidence type="ECO:0000256" key="18">
    <source>
        <dbReference type="ARBA" id="ARBA00071328"/>
    </source>
</evidence>
<evidence type="ECO:0000256" key="2">
    <source>
        <dbReference type="ARBA" id="ARBA00004496"/>
    </source>
</evidence>
<evidence type="ECO:0000256" key="4">
    <source>
        <dbReference type="ARBA" id="ARBA00022527"/>
    </source>
</evidence>
<keyword evidence="5" id="KW-0597">Phosphoprotein</keyword>
<dbReference type="Gene3D" id="3.30.200.20">
    <property type="entry name" value="Phosphorylase Kinase, domain 1"/>
    <property type="match status" value="1"/>
</dbReference>
<dbReference type="CTD" id="814"/>
<organism evidence="24 25">
    <name type="scientific">Patiria miniata</name>
    <name type="common">Bat star</name>
    <name type="synonym">Asterina miniata</name>
    <dbReference type="NCBI Taxonomy" id="46514"/>
    <lineage>
        <taxon>Eukaryota</taxon>
        <taxon>Metazoa</taxon>
        <taxon>Echinodermata</taxon>
        <taxon>Eleutherozoa</taxon>
        <taxon>Asterozoa</taxon>
        <taxon>Asteroidea</taxon>
        <taxon>Valvatacea</taxon>
        <taxon>Valvatida</taxon>
        <taxon>Asterinidae</taxon>
        <taxon>Patiria</taxon>
    </lineage>
</organism>
<keyword evidence="8" id="KW-0418">Kinase</keyword>
<evidence type="ECO:0000256" key="10">
    <source>
        <dbReference type="ARBA" id="ARBA00022840"/>
    </source>
</evidence>
<keyword evidence="25" id="KW-1185">Reference proteome</keyword>
<keyword evidence="14" id="KW-0325">Glycoprotein</keyword>
<keyword evidence="15" id="KW-0395">Inflammatory response</keyword>
<evidence type="ECO:0000313" key="24">
    <source>
        <dbReference type="EnsemblMetazoa" id="XP_038072890.1"/>
    </source>
</evidence>
<keyword evidence="7 20" id="KW-0547">Nucleotide-binding</keyword>
<comment type="subunit">
    <text evidence="17">Monomer. Interacts with protein phosphatase 2A (PPP2CA/PPP2CB); the interaction is mutually exclusive with binding to Ca(2+)/calmodulin.</text>
</comment>
<dbReference type="PROSITE" id="PS00108">
    <property type="entry name" value="PROTEIN_KINASE_ST"/>
    <property type="match status" value="1"/>
</dbReference>
<feature type="domain" description="Protein kinase" evidence="23">
    <location>
        <begin position="46"/>
        <end position="300"/>
    </location>
</feature>
<keyword evidence="11" id="KW-0391">Immunity</keyword>